<proteinExistence type="predicted"/>
<dbReference type="EMBL" id="MU857690">
    <property type="protein sequence ID" value="KAK4245811.1"/>
    <property type="molecule type" value="Genomic_DNA"/>
</dbReference>
<keyword evidence="2" id="KW-1185">Reference proteome</keyword>
<accession>A0AAN7CPT8</accession>
<dbReference type="AlphaFoldDB" id="A0AAN7CPT8"/>
<evidence type="ECO:0000313" key="1">
    <source>
        <dbReference type="EMBL" id="KAK4245811.1"/>
    </source>
</evidence>
<protein>
    <submittedName>
        <fullName evidence="1">Uncharacterized protein</fullName>
    </submittedName>
</protein>
<name>A0AAN7CPT8_9PEZI</name>
<dbReference type="Proteomes" id="UP001303647">
    <property type="component" value="Unassembled WGS sequence"/>
</dbReference>
<reference evidence="1" key="1">
    <citation type="journal article" date="2023" name="Mol. Phylogenet. Evol.">
        <title>Genome-scale phylogeny and comparative genomics of the fungal order Sordariales.</title>
        <authorList>
            <person name="Hensen N."/>
            <person name="Bonometti L."/>
            <person name="Westerberg I."/>
            <person name="Brannstrom I.O."/>
            <person name="Guillou S."/>
            <person name="Cros-Aarteil S."/>
            <person name="Calhoun S."/>
            <person name="Haridas S."/>
            <person name="Kuo A."/>
            <person name="Mondo S."/>
            <person name="Pangilinan J."/>
            <person name="Riley R."/>
            <person name="LaButti K."/>
            <person name="Andreopoulos B."/>
            <person name="Lipzen A."/>
            <person name="Chen C."/>
            <person name="Yan M."/>
            <person name="Daum C."/>
            <person name="Ng V."/>
            <person name="Clum A."/>
            <person name="Steindorff A."/>
            <person name="Ohm R.A."/>
            <person name="Martin F."/>
            <person name="Silar P."/>
            <person name="Natvig D.O."/>
            <person name="Lalanne C."/>
            <person name="Gautier V."/>
            <person name="Ament-Velasquez S.L."/>
            <person name="Kruys A."/>
            <person name="Hutchinson M.I."/>
            <person name="Powell A.J."/>
            <person name="Barry K."/>
            <person name="Miller A.N."/>
            <person name="Grigoriev I.V."/>
            <person name="Debuchy R."/>
            <person name="Gladieux P."/>
            <person name="Hiltunen Thoren M."/>
            <person name="Johannesson H."/>
        </authorList>
    </citation>
    <scope>NUCLEOTIDE SEQUENCE</scope>
    <source>
        <strain evidence="1">CBS 359.72</strain>
    </source>
</reference>
<comment type="caution">
    <text evidence="1">The sequence shown here is derived from an EMBL/GenBank/DDBJ whole genome shotgun (WGS) entry which is preliminary data.</text>
</comment>
<evidence type="ECO:0000313" key="2">
    <source>
        <dbReference type="Proteomes" id="UP001303647"/>
    </source>
</evidence>
<reference evidence="1" key="2">
    <citation type="submission" date="2023-05" db="EMBL/GenBank/DDBJ databases">
        <authorList>
            <consortium name="Lawrence Berkeley National Laboratory"/>
            <person name="Steindorff A."/>
            <person name="Hensen N."/>
            <person name="Bonometti L."/>
            <person name="Westerberg I."/>
            <person name="Brannstrom I.O."/>
            <person name="Guillou S."/>
            <person name="Cros-Aarteil S."/>
            <person name="Calhoun S."/>
            <person name="Haridas S."/>
            <person name="Kuo A."/>
            <person name="Mondo S."/>
            <person name="Pangilinan J."/>
            <person name="Riley R."/>
            <person name="Labutti K."/>
            <person name="Andreopoulos B."/>
            <person name="Lipzen A."/>
            <person name="Chen C."/>
            <person name="Yanf M."/>
            <person name="Daum C."/>
            <person name="Ng V."/>
            <person name="Clum A."/>
            <person name="Ohm R."/>
            <person name="Martin F."/>
            <person name="Silar P."/>
            <person name="Natvig D."/>
            <person name="Lalanne C."/>
            <person name="Gautier V."/>
            <person name="Ament-Velasquez S.L."/>
            <person name="Kruys A."/>
            <person name="Hutchinson M.I."/>
            <person name="Powell A.J."/>
            <person name="Barry K."/>
            <person name="Miller A.N."/>
            <person name="Grigoriev I.V."/>
            <person name="Debuchy R."/>
            <person name="Gladieux P."/>
            <person name="Thoren M.H."/>
            <person name="Johannesson H."/>
        </authorList>
    </citation>
    <scope>NUCLEOTIDE SEQUENCE</scope>
    <source>
        <strain evidence="1">CBS 359.72</strain>
    </source>
</reference>
<gene>
    <name evidence="1" type="ORF">C7999DRAFT_16005</name>
</gene>
<organism evidence="1 2">
    <name type="scientific">Corynascus novoguineensis</name>
    <dbReference type="NCBI Taxonomy" id="1126955"/>
    <lineage>
        <taxon>Eukaryota</taxon>
        <taxon>Fungi</taxon>
        <taxon>Dikarya</taxon>
        <taxon>Ascomycota</taxon>
        <taxon>Pezizomycotina</taxon>
        <taxon>Sordariomycetes</taxon>
        <taxon>Sordariomycetidae</taxon>
        <taxon>Sordariales</taxon>
        <taxon>Chaetomiaceae</taxon>
        <taxon>Corynascus</taxon>
    </lineage>
</organism>
<sequence length="386" mass="44215">MSGFEGLPFELVIEVVQWHCLHCKPARGCQCGEGCVSFFAPCCFGEPACSPSEINARIRALASLCLTSRRLRAAATPHLYHRPDTSKWWLLARTLLGNQRLAESVRRLCVVDPVLEDRKREELFPDPADVTTEIWSCYDARRREVREAAWHDDDDDKDSHSRSRRMVKQVANERAALLVALCPATEVLEADIVYFWPAPYYLSAPGSLLRLVSVELALSVRGDQFTLIRLATLFRAAPNLRTLRCRRIWDSAQENWLGGVTAASVTCIDMSRSVLGPIPLACLLRACPRLETFRFGAIEGSYQVEREQFRPLQARDVMFELGTNLKTVDLRLNYCRMWWSPYHPRPHLWNPQDPKEDKEERRKAVIQSFKERGIALELKIPGPEHW</sequence>